<evidence type="ECO:0000256" key="1">
    <source>
        <dbReference type="ARBA" id="ARBA00004651"/>
    </source>
</evidence>
<dbReference type="InterPro" id="IPR002010">
    <property type="entry name" value="T3SS_IM_R"/>
</dbReference>
<dbReference type="EMBL" id="CABL01000017">
    <property type="protein sequence ID" value="CBH75945.1"/>
    <property type="molecule type" value="Genomic_DNA"/>
</dbReference>
<protein>
    <submittedName>
        <fullName evidence="7">Putative Type III secretion system inner membrane R protein FliR</fullName>
    </submittedName>
</protein>
<reference evidence="7" key="1">
    <citation type="submission" date="2009-10" db="EMBL/GenBank/DDBJ databases">
        <title>Diversity of trophic interactions inside an arsenic-rich microbial ecosystem.</title>
        <authorList>
            <person name="Bertin P.N."/>
            <person name="Heinrich-Salmeron A."/>
            <person name="Pelletier E."/>
            <person name="Goulhen-Chollet F."/>
            <person name="Arsene-Ploetze F."/>
            <person name="Gallien S."/>
            <person name="Calteau A."/>
            <person name="Vallenet D."/>
            <person name="Casiot C."/>
            <person name="Chane-Woon-Ming B."/>
            <person name="Giloteaux L."/>
            <person name="Barakat M."/>
            <person name="Bonnefoy V."/>
            <person name="Bruneel O."/>
            <person name="Chandler M."/>
            <person name="Cleiss J."/>
            <person name="Duran R."/>
            <person name="Elbaz-Poulichet F."/>
            <person name="Fonknechten N."/>
            <person name="Lauga B."/>
            <person name="Mornico D."/>
            <person name="Ortet P."/>
            <person name="Schaeffer C."/>
            <person name="Siguier P."/>
            <person name="Alexander Thil Smith A."/>
            <person name="Van Dorsselaer A."/>
            <person name="Weissenbach J."/>
            <person name="Medigue C."/>
            <person name="Le Paslier D."/>
        </authorList>
    </citation>
    <scope>NUCLEOTIDE SEQUENCE</scope>
</reference>
<evidence type="ECO:0000256" key="4">
    <source>
        <dbReference type="ARBA" id="ARBA00022989"/>
    </source>
</evidence>
<dbReference type="GO" id="GO:0005886">
    <property type="term" value="C:plasma membrane"/>
    <property type="evidence" value="ECO:0007669"/>
    <property type="project" value="UniProtKB-SubCell"/>
</dbReference>
<feature type="transmembrane region" description="Helical" evidence="6">
    <location>
        <begin position="198"/>
        <end position="222"/>
    </location>
</feature>
<name>E6PHK7_9ZZZZ</name>
<evidence type="ECO:0000256" key="3">
    <source>
        <dbReference type="ARBA" id="ARBA00022692"/>
    </source>
</evidence>
<keyword evidence="3 6" id="KW-0812">Transmembrane</keyword>
<feature type="transmembrane region" description="Helical" evidence="6">
    <location>
        <begin position="25"/>
        <end position="45"/>
    </location>
</feature>
<proteinExistence type="predicted"/>
<accession>E6PHK7</accession>
<evidence type="ECO:0000313" key="7">
    <source>
        <dbReference type="EMBL" id="CBH75945.1"/>
    </source>
</evidence>
<dbReference type="Pfam" id="PF01311">
    <property type="entry name" value="Bac_export_1"/>
    <property type="match status" value="1"/>
</dbReference>
<dbReference type="PANTHER" id="PTHR30065:SF1">
    <property type="entry name" value="SURFACE PRESENTATION OF ANTIGENS PROTEIN SPAR"/>
    <property type="match status" value="1"/>
</dbReference>
<dbReference type="PANTHER" id="PTHR30065">
    <property type="entry name" value="FLAGELLAR BIOSYNTHETIC PROTEIN FLIR"/>
    <property type="match status" value="1"/>
</dbReference>
<keyword evidence="4 6" id="KW-1133">Transmembrane helix</keyword>
<feature type="transmembrane region" description="Helical" evidence="6">
    <location>
        <begin position="115"/>
        <end position="138"/>
    </location>
</feature>
<feature type="transmembrane region" description="Helical" evidence="6">
    <location>
        <begin position="57"/>
        <end position="81"/>
    </location>
</feature>
<feature type="transmembrane region" description="Helical" evidence="6">
    <location>
        <begin position="159"/>
        <end position="192"/>
    </location>
</feature>
<dbReference type="PRINTS" id="PR00953">
    <property type="entry name" value="TYPE3IMRPROT"/>
</dbReference>
<evidence type="ECO:0000256" key="2">
    <source>
        <dbReference type="ARBA" id="ARBA00022475"/>
    </source>
</evidence>
<evidence type="ECO:0000256" key="6">
    <source>
        <dbReference type="SAM" id="Phobius"/>
    </source>
</evidence>
<evidence type="ECO:0000256" key="5">
    <source>
        <dbReference type="ARBA" id="ARBA00023136"/>
    </source>
</evidence>
<sequence length="238" mass="24488">MSLALLVFARALGFCARAPGLVHPSVPALVRVGIAAALAFALAAPRAGLSMPATPPLAYAIALALEFGIGSAIGIGCALLYDAAYIAGRLLDDYVGVHAIAPSVALVAPSGFGRLWSLAFTGGFFLLAAYRPAIAAFAESLHRLPPGAPFPIERALPFALWYVRNIVAISLQIAAPAIALAFAVQLALAAVARTIPRFVNYALAFPLAFGAVTVVTALTLALTAMRARVPLLPPGLQP</sequence>
<keyword evidence="5 6" id="KW-0472">Membrane</keyword>
<dbReference type="AlphaFoldDB" id="E6PHK7"/>
<comment type="caution">
    <text evidence="7">The sequence shown here is derived from an EMBL/GenBank/DDBJ whole genome shotgun (WGS) entry which is preliminary data.</text>
</comment>
<organism evidence="7">
    <name type="scientific">mine drainage metagenome</name>
    <dbReference type="NCBI Taxonomy" id="410659"/>
    <lineage>
        <taxon>unclassified sequences</taxon>
        <taxon>metagenomes</taxon>
        <taxon>ecological metagenomes</taxon>
    </lineage>
</organism>
<keyword evidence="2" id="KW-1003">Cell membrane</keyword>
<comment type="subcellular location">
    <subcellularLocation>
        <location evidence="1">Cell membrane</location>
        <topology evidence="1">Multi-pass membrane protein</topology>
    </subcellularLocation>
</comment>
<gene>
    <name evidence="7" type="ORF">CARN1_1112</name>
</gene>
<dbReference type="GO" id="GO:0006605">
    <property type="term" value="P:protein targeting"/>
    <property type="evidence" value="ECO:0007669"/>
    <property type="project" value="InterPro"/>
</dbReference>